<dbReference type="Proteomes" id="UP000265520">
    <property type="component" value="Unassembled WGS sequence"/>
</dbReference>
<dbReference type="PANTHER" id="PTHR48045:SF31">
    <property type="entry name" value="UDP-GLYCOSYLTRANSFERASE 76B1-LIKE"/>
    <property type="match status" value="1"/>
</dbReference>
<comment type="caution">
    <text evidence="1">The sequence shown here is derived from an EMBL/GenBank/DDBJ whole genome shotgun (WGS) entry which is preliminary data.</text>
</comment>
<keyword evidence="1" id="KW-0808">Transferase</keyword>
<proteinExistence type="predicted"/>
<dbReference type="SUPFAM" id="SSF53756">
    <property type="entry name" value="UDP-Glycosyltransferase/glycogen phosphorylase"/>
    <property type="match status" value="1"/>
</dbReference>
<accession>A0A392NJ86</accession>
<name>A0A392NJ86_9FABA</name>
<sequence length="77" mass="8663">MGLGWKWVACEWSLSPFGARNRVVSRKRIEKAVRRVMEDGGGSIIRKRAKEMQEKACKSVQEGGSSYHNLANLVQSL</sequence>
<reference evidence="1 2" key="1">
    <citation type="journal article" date="2018" name="Front. Plant Sci.">
        <title>Red Clover (Trifolium pratense) and Zigzag Clover (T. medium) - A Picture of Genomic Similarities and Differences.</title>
        <authorList>
            <person name="Dluhosova J."/>
            <person name="Istvanek J."/>
            <person name="Nedelnik J."/>
            <person name="Repkova J."/>
        </authorList>
    </citation>
    <scope>NUCLEOTIDE SEQUENCE [LARGE SCALE GENOMIC DNA]</scope>
    <source>
        <strain evidence="2">cv. 10/8</strain>
        <tissue evidence="1">Leaf</tissue>
    </source>
</reference>
<dbReference type="EMBL" id="LXQA010040273">
    <property type="protein sequence ID" value="MCH99433.1"/>
    <property type="molecule type" value="Genomic_DNA"/>
</dbReference>
<evidence type="ECO:0000313" key="2">
    <source>
        <dbReference type="Proteomes" id="UP000265520"/>
    </source>
</evidence>
<dbReference type="GO" id="GO:0016740">
    <property type="term" value="F:transferase activity"/>
    <property type="evidence" value="ECO:0007669"/>
    <property type="project" value="UniProtKB-KW"/>
</dbReference>
<dbReference type="PANTHER" id="PTHR48045">
    <property type="entry name" value="UDP-GLYCOSYLTRANSFERASE 72B1"/>
    <property type="match status" value="1"/>
</dbReference>
<keyword evidence="2" id="KW-1185">Reference proteome</keyword>
<protein>
    <submittedName>
        <fullName evidence="1">UDP-glucose flavonoid 3-O-glucosyltransferase 7-like</fullName>
    </submittedName>
</protein>
<dbReference type="Gene3D" id="3.40.50.2000">
    <property type="entry name" value="Glycogen Phosphorylase B"/>
    <property type="match status" value="1"/>
</dbReference>
<organism evidence="1 2">
    <name type="scientific">Trifolium medium</name>
    <dbReference type="NCBI Taxonomy" id="97028"/>
    <lineage>
        <taxon>Eukaryota</taxon>
        <taxon>Viridiplantae</taxon>
        <taxon>Streptophyta</taxon>
        <taxon>Embryophyta</taxon>
        <taxon>Tracheophyta</taxon>
        <taxon>Spermatophyta</taxon>
        <taxon>Magnoliopsida</taxon>
        <taxon>eudicotyledons</taxon>
        <taxon>Gunneridae</taxon>
        <taxon>Pentapetalae</taxon>
        <taxon>rosids</taxon>
        <taxon>fabids</taxon>
        <taxon>Fabales</taxon>
        <taxon>Fabaceae</taxon>
        <taxon>Papilionoideae</taxon>
        <taxon>50 kb inversion clade</taxon>
        <taxon>NPAAA clade</taxon>
        <taxon>Hologalegina</taxon>
        <taxon>IRL clade</taxon>
        <taxon>Trifolieae</taxon>
        <taxon>Trifolium</taxon>
    </lineage>
</organism>
<dbReference type="AlphaFoldDB" id="A0A392NJ86"/>
<evidence type="ECO:0000313" key="1">
    <source>
        <dbReference type="EMBL" id="MCH99433.1"/>
    </source>
</evidence>